<dbReference type="Proteomes" id="UP001501074">
    <property type="component" value="Unassembled WGS sequence"/>
</dbReference>
<reference evidence="2" key="1">
    <citation type="journal article" date="2019" name="Int. J. Syst. Evol. Microbiol.">
        <title>The Global Catalogue of Microorganisms (GCM) 10K type strain sequencing project: providing services to taxonomists for standard genome sequencing and annotation.</title>
        <authorList>
            <consortium name="The Broad Institute Genomics Platform"/>
            <consortium name="The Broad Institute Genome Sequencing Center for Infectious Disease"/>
            <person name="Wu L."/>
            <person name="Ma J."/>
        </authorList>
    </citation>
    <scope>NUCLEOTIDE SEQUENCE [LARGE SCALE GENOMIC DNA]</scope>
    <source>
        <strain evidence="2">JCM 16902</strain>
    </source>
</reference>
<proteinExistence type="predicted"/>
<protein>
    <recommendedName>
        <fullName evidence="3">TetR family transcriptional regulator</fullName>
    </recommendedName>
</protein>
<gene>
    <name evidence="1" type="ORF">GCM10022223_43480</name>
</gene>
<organism evidence="1 2">
    <name type="scientific">Kineosporia mesophila</name>
    <dbReference type="NCBI Taxonomy" id="566012"/>
    <lineage>
        <taxon>Bacteria</taxon>
        <taxon>Bacillati</taxon>
        <taxon>Actinomycetota</taxon>
        <taxon>Actinomycetes</taxon>
        <taxon>Kineosporiales</taxon>
        <taxon>Kineosporiaceae</taxon>
        <taxon>Kineosporia</taxon>
    </lineage>
</organism>
<accession>A0ABP6ZYM7</accession>
<dbReference type="RefSeq" id="WP_231486975.1">
    <property type="nucleotide sequence ID" value="NZ_BAAAZO010000008.1"/>
</dbReference>
<name>A0ABP6ZYM7_9ACTN</name>
<evidence type="ECO:0000313" key="1">
    <source>
        <dbReference type="EMBL" id="GAA3621851.1"/>
    </source>
</evidence>
<sequence>MRIDPAIEPRVREAFAASVAEQPERFDEAIRALGDNDDDLRRALELAFNVVAAAAFAIDGGLAPTEERLTYFAEAFSKTQSSWSGVDQAAALSFLRAVTSGQDPLEVMTAGDAAYTAHALGGWLLSAFPRGEGLRWVDFLDGVLNGLEARDQ</sequence>
<evidence type="ECO:0008006" key="3">
    <source>
        <dbReference type="Google" id="ProtNLM"/>
    </source>
</evidence>
<comment type="caution">
    <text evidence="1">The sequence shown here is derived from an EMBL/GenBank/DDBJ whole genome shotgun (WGS) entry which is preliminary data.</text>
</comment>
<dbReference type="EMBL" id="BAAAZO010000008">
    <property type="protein sequence ID" value="GAA3621851.1"/>
    <property type="molecule type" value="Genomic_DNA"/>
</dbReference>
<evidence type="ECO:0000313" key="2">
    <source>
        <dbReference type="Proteomes" id="UP001501074"/>
    </source>
</evidence>
<keyword evidence="2" id="KW-1185">Reference proteome</keyword>